<dbReference type="EMBL" id="UYWY01001394">
    <property type="protein sequence ID" value="VDM26701.1"/>
    <property type="molecule type" value="Genomic_DNA"/>
</dbReference>
<evidence type="ECO:0000313" key="3">
    <source>
        <dbReference type="EMBL" id="VDM26701.1"/>
    </source>
</evidence>
<evidence type="ECO:0000259" key="2">
    <source>
        <dbReference type="Pfam" id="PF22958"/>
    </source>
</evidence>
<dbReference type="GO" id="GO:0005829">
    <property type="term" value="C:cytosol"/>
    <property type="evidence" value="ECO:0007669"/>
    <property type="project" value="UniProtKB-UniRule"/>
</dbReference>
<keyword evidence="1" id="KW-0479">Metal-binding</keyword>
<dbReference type="Gene3D" id="1.25.10.10">
    <property type="entry name" value="Leucine-rich Repeat Variant"/>
    <property type="match status" value="1"/>
</dbReference>
<dbReference type="GO" id="GO:1990116">
    <property type="term" value="P:ribosome-associated ubiquitin-dependent protein catabolic process"/>
    <property type="evidence" value="ECO:0007669"/>
    <property type="project" value="UniProtKB-UniRule"/>
</dbReference>
<comment type="similarity">
    <text evidence="1">Belongs to the LTN1 family.</text>
</comment>
<keyword evidence="4" id="KW-1185">Reference proteome</keyword>
<dbReference type="WBParaSite" id="TCNE_0000170301-mRNA-1">
    <property type="protein sequence ID" value="TCNE_0000170301-mRNA-1"/>
    <property type="gene ID" value="TCNE_0000170301"/>
</dbReference>
<evidence type="ECO:0000313" key="4">
    <source>
        <dbReference type="Proteomes" id="UP000050794"/>
    </source>
</evidence>
<dbReference type="GO" id="GO:0061630">
    <property type="term" value="F:ubiquitin protein ligase activity"/>
    <property type="evidence" value="ECO:0007669"/>
    <property type="project" value="UniProtKB-UniRule"/>
</dbReference>
<dbReference type="GO" id="GO:0072344">
    <property type="term" value="P:rescue of stalled ribosome"/>
    <property type="evidence" value="ECO:0007669"/>
    <property type="project" value="UniProtKB-UniRule"/>
</dbReference>
<gene>
    <name evidence="3" type="ORF">TCNE_LOCUS1704</name>
</gene>
<dbReference type="GO" id="GO:1990112">
    <property type="term" value="C:RQC complex"/>
    <property type="evidence" value="ECO:0007669"/>
    <property type="project" value="UniProtKB-UniRule"/>
</dbReference>
<dbReference type="SUPFAM" id="SSF48371">
    <property type="entry name" value="ARM repeat"/>
    <property type="match status" value="1"/>
</dbReference>
<reference evidence="5" key="1">
    <citation type="submission" date="2016-06" db="UniProtKB">
        <authorList>
            <consortium name="WormBaseParasite"/>
        </authorList>
    </citation>
    <scope>IDENTIFICATION</scope>
</reference>
<name>A0A183TZN4_TOXCA</name>
<dbReference type="Proteomes" id="UP000050794">
    <property type="component" value="Unassembled WGS sequence"/>
</dbReference>
<dbReference type="InterPro" id="IPR016024">
    <property type="entry name" value="ARM-type_fold"/>
</dbReference>
<dbReference type="GO" id="GO:0016567">
    <property type="term" value="P:protein ubiquitination"/>
    <property type="evidence" value="ECO:0007669"/>
    <property type="project" value="UniProtKB-UniPathway"/>
</dbReference>
<evidence type="ECO:0000313" key="5">
    <source>
        <dbReference type="WBParaSite" id="TCNE_0000170301-mRNA-1"/>
    </source>
</evidence>
<dbReference type="InterPro" id="IPR011989">
    <property type="entry name" value="ARM-like"/>
</dbReference>
<dbReference type="UniPathway" id="UPA00143"/>
<feature type="domain" description="E3 ubiquitin-protein ligase listerin N-terminal" evidence="2">
    <location>
        <begin position="51"/>
        <end position="269"/>
    </location>
</feature>
<sequence>MFKTASSARAAELLDSSGQVVPFIGFDGCSTLPLSFSEKVADVSCNDILPEVRNAFKKLAKKDALTREKVVFLLTLWNWFEGNGGVIGNLRDETNRKVLPTLRICLSQDGILVIRTACIRLLESFIKALRKSSERYMKTVLPYVIFAMHDGYSQVVQYAHLLFTNCFNEENRRKAIAICLQVTCDIALQILERTHPLLSKGEGEETDNQRECRLSAQSLACLASLCERLDSAGERERIVKLIQNRHLYKQLISCSPQVMSGMFSLGSRLLILDWAEGVLQSGLPASALSNLDNPDRTIGQHAECTQNRDMGSIGPAYISIFGRFPPSVTVQKYLALDCGVPVLHWMNLESKLMVIVKLTFDNVSSMDKEPFLGRVLDAFFDGMPADSSFSVSNWANALVELAEMAFSDLDSADENMKREDFVEHFFSKVCNNLCGTILL</sequence>
<comment type="function">
    <text evidence="1">E3 ubiquitin-protein ligase. Component of the ribosome quality control complex (RQC), a ribosome-associated complex that mediates ubiquitination and extraction of incompletely synthesized nascent chains for proteasomal degradation.</text>
</comment>
<proteinExistence type="inferred from homology"/>
<keyword evidence="1" id="KW-0833">Ubl conjugation pathway</keyword>
<dbReference type="EC" id="2.3.2.27" evidence="1"/>
<comment type="subunit">
    <text evidence="1">Component of the ribosome quality control complex (RQC).</text>
</comment>
<dbReference type="GO" id="GO:0043023">
    <property type="term" value="F:ribosomal large subunit binding"/>
    <property type="evidence" value="ECO:0007669"/>
    <property type="project" value="TreeGrafter"/>
</dbReference>
<reference evidence="3 4" key="2">
    <citation type="submission" date="2018-11" db="EMBL/GenBank/DDBJ databases">
        <authorList>
            <consortium name="Pathogen Informatics"/>
        </authorList>
    </citation>
    <scope>NUCLEOTIDE SEQUENCE [LARGE SCALE GENOMIC DNA]</scope>
</reference>
<organism evidence="4 5">
    <name type="scientific">Toxocara canis</name>
    <name type="common">Canine roundworm</name>
    <dbReference type="NCBI Taxonomy" id="6265"/>
    <lineage>
        <taxon>Eukaryota</taxon>
        <taxon>Metazoa</taxon>
        <taxon>Ecdysozoa</taxon>
        <taxon>Nematoda</taxon>
        <taxon>Chromadorea</taxon>
        <taxon>Rhabditida</taxon>
        <taxon>Spirurina</taxon>
        <taxon>Ascaridomorpha</taxon>
        <taxon>Ascaridoidea</taxon>
        <taxon>Toxocaridae</taxon>
        <taxon>Toxocara</taxon>
    </lineage>
</organism>
<keyword evidence="1" id="KW-0862">Zinc</keyword>
<dbReference type="AlphaFoldDB" id="A0A183TZN4"/>
<dbReference type="InterPro" id="IPR039795">
    <property type="entry name" value="LTN1/Rkr1"/>
</dbReference>
<comment type="catalytic activity">
    <reaction evidence="1">
        <text>S-ubiquitinyl-[E2 ubiquitin-conjugating enzyme]-L-cysteine + [acceptor protein]-L-lysine = [E2 ubiquitin-conjugating enzyme]-L-cysteine + N(6)-ubiquitinyl-[acceptor protein]-L-lysine.</text>
        <dbReference type="EC" id="2.3.2.27"/>
    </reaction>
</comment>
<dbReference type="Pfam" id="PF22958">
    <property type="entry name" value="Ltn1_1st"/>
    <property type="match status" value="1"/>
</dbReference>
<dbReference type="GO" id="GO:0008270">
    <property type="term" value="F:zinc ion binding"/>
    <property type="evidence" value="ECO:0007669"/>
    <property type="project" value="UniProtKB-KW"/>
</dbReference>
<keyword evidence="1" id="KW-0808">Transferase</keyword>
<dbReference type="PANTHER" id="PTHR12389">
    <property type="entry name" value="ZINC FINGER PROTEIN 294"/>
    <property type="match status" value="1"/>
</dbReference>
<protein>
    <recommendedName>
        <fullName evidence="1">E3 ubiquitin-protein ligase listerin</fullName>
        <ecNumber evidence="1">2.3.2.27</ecNumber>
    </recommendedName>
    <alternativeName>
        <fullName evidence="1">RING-type E3 ubiquitin transferase listerin</fullName>
    </alternativeName>
</protein>
<comment type="pathway">
    <text evidence="1">Protein modification; protein ubiquitination.</text>
</comment>
<dbReference type="PANTHER" id="PTHR12389:SF0">
    <property type="entry name" value="E3 UBIQUITIN-PROTEIN LIGASE LISTERIN"/>
    <property type="match status" value="1"/>
</dbReference>
<evidence type="ECO:0000256" key="1">
    <source>
        <dbReference type="RuleBase" id="RU367090"/>
    </source>
</evidence>
<accession>A0A183TZN4</accession>
<keyword evidence="1" id="KW-0863">Zinc-finger</keyword>
<dbReference type="InterPro" id="IPR054476">
    <property type="entry name" value="Ltn1_N"/>
</dbReference>